<comment type="subcellular location">
    <subcellularLocation>
        <location evidence="1">Nucleus</location>
        <location evidence="1">Nucleolus</location>
    </subcellularLocation>
</comment>
<feature type="binding site" evidence="9">
    <location>
        <position position="473"/>
    </location>
    <ligand>
        <name>S-adenosyl-L-methionine</name>
        <dbReference type="ChEBI" id="CHEBI:59789"/>
    </ligand>
</feature>
<evidence type="ECO:0000256" key="7">
    <source>
        <dbReference type="ARBA" id="ARBA00022884"/>
    </source>
</evidence>
<feature type="region of interest" description="Disordered" evidence="10">
    <location>
        <begin position="1"/>
        <end position="26"/>
    </location>
</feature>
<evidence type="ECO:0000256" key="10">
    <source>
        <dbReference type="SAM" id="MobiDB-lite"/>
    </source>
</evidence>
<dbReference type="InterPro" id="IPR054728">
    <property type="entry name" value="RsmB-like_ferredoxin"/>
</dbReference>
<dbReference type="InterPro" id="IPR011023">
    <property type="entry name" value="Nop2p"/>
</dbReference>
<protein>
    <recommendedName>
        <fullName evidence="11">SAM-dependent MTase RsmB/NOP-type domain-containing protein</fullName>
    </recommendedName>
</protein>
<dbReference type="Gene3D" id="3.30.70.1170">
    <property type="entry name" value="Sun protein, domain 3"/>
    <property type="match status" value="1"/>
</dbReference>
<keyword evidence="13" id="KW-1185">Reference proteome</keyword>
<dbReference type="PANTHER" id="PTHR22807">
    <property type="entry name" value="NOP2 YEAST -RELATED NOL1/NOP2/FMU SUN DOMAIN-CONTAINING"/>
    <property type="match status" value="1"/>
</dbReference>
<evidence type="ECO:0000256" key="5">
    <source>
        <dbReference type="ARBA" id="ARBA00022679"/>
    </source>
</evidence>
<dbReference type="Proteomes" id="UP000261620">
    <property type="component" value="Unplaced"/>
</dbReference>
<sequence length="756" mass="84630">MGRKLDPANKVRRGPGKKARKQQGAEAELAKFIIDGDYPAKRVQNLKQPKDAAQEQPKKGFTDENSKWLKPAKRKRKMDEPESEDDSDEHWEEDEEEEEEEEKQQQQQQKAGKDKGKKAAKIEVEKEEDDVTEDNDDDDDEDEMVDDYGTLDDGSAEEFEEESDGEKLLPIERAAKKEKKLKESMGLESDDEDLEEEGDDSEDDEDEDSKSGADMNEEDTIQTNIDDTDQFRLPAAEESEKEGLLLVDLKSIHQRIKDNIDVLCNFSTKREEGKERAEYMSLLKKDLCTYYSYNNFLIEKLIDLFPLSELVDFLEANEIHRPVTIRTNTLKTRRRDLAQALINRGVNLDPLGKWSKVGLVIYDSSVPIGATPEYLAGQYMLQGASSFLPVMALSPQEGELVLDMSSAPGGKTTYIAQLMRNTGVIVANDANADRLKSVVGNIHRLGVTNTVVCNYDGRQFPKVMGGFDRVLLDAPCSGTGVIAKDPAVKTSKDDADIHRSAHLQKELLLSAIDSVNAESPTGGYLVYCTCSIMVEENEWVVDYALKKRNVKLVPAGLDFGKEGFTRFKERRFHPSLRLSRRFYPHSHNMDGFFVAKLKKFSNVIPTAPAGKEDENTDAPEAPVVTDSPGEKPSQSGTTKKIVTGRPGSLKDKNKANGTAGKKKANIEPKSKRDSPTGPKKAKFAKKDGETVKGEKAKKAAVKTADESKATKDENKDRSRFEKKQGQKRKTPMIAKTRMGKNKFKKLTKMLEKQNTN</sequence>
<evidence type="ECO:0000313" key="12">
    <source>
        <dbReference type="Ensembl" id="ENSMMOP00000021150.1"/>
    </source>
</evidence>
<feature type="compositionally biased region" description="Acidic residues" evidence="10">
    <location>
        <begin position="81"/>
        <end position="102"/>
    </location>
</feature>
<reference evidence="12" key="2">
    <citation type="submission" date="2025-09" db="UniProtKB">
        <authorList>
            <consortium name="Ensembl"/>
        </authorList>
    </citation>
    <scope>IDENTIFICATION</scope>
</reference>
<dbReference type="FunFam" id="3.40.50.150:FF:000734">
    <property type="entry name" value="NOP2 nucleolar protein homolog (yeast)"/>
    <property type="match status" value="1"/>
</dbReference>
<dbReference type="GO" id="GO:0009383">
    <property type="term" value="F:rRNA (cytosine-C5-)-methyltransferase activity"/>
    <property type="evidence" value="ECO:0007669"/>
    <property type="project" value="TreeGrafter"/>
</dbReference>
<dbReference type="Pfam" id="PF01189">
    <property type="entry name" value="Methyltr_RsmB-F"/>
    <property type="match status" value="1"/>
</dbReference>
<dbReference type="InterPro" id="IPR023267">
    <property type="entry name" value="RCMT"/>
</dbReference>
<evidence type="ECO:0000259" key="11">
    <source>
        <dbReference type="PROSITE" id="PS51686"/>
    </source>
</evidence>
<dbReference type="STRING" id="94237.ENSMMOP00000021150"/>
<keyword evidence="6 9" id="KW-0949">S-adenosyl-L-methionine</keyword>
<dbReference type="Pfam" id="PF22458">
    <property type="entry name" value="RsmF-B_ferredox"/>
    <property type="match status" value="1"/>
</dbReference>
<feature type="binding site" evidence="9">
    <location>
        <position position="456"/>
    </location>
    <ligand>
        <name>S-adenosyl-L-methionine</name>
        <dbReference type="ChEBI" id="CHEBI:59789"/>
    </ligand>
</feature>
<dbReference type="InterPro" id="IPR049560">
    <property type="entry name" value="MeTrfase_RsmB-F_NOP2_cat"/>
</dbReference>
<evidence type="ECO:0000313" key="13">
    <source>
        <dbReference type="Proteomes" id="UP000261620"/>
    </source>
</evidence>
<dbReference type="GO" id="GO:0003723">
    <property type="term" value="F:RNA binding"/>
    <property type="evidence" value="ECO:0007669"/>
    <property type="project" value="UniProtKB-UniRule"/>
</dbReference>
<feature type="compositionally biased region" description="Basic and acidic residues" evidence="10">
    <location>
        <begin position="48"/>
        <end position="67"/>
    </location>
</feature>
<feature type="domain" description="SAM-dependent MTase RsmB/NOP-type" evidence="11">
    <location>
        <begin position="313"/>
        <end position="600"/>
    </location>
</feature>
<evidence type="ECO:0000256" key="1">
    <source>
        <dbReference type="ARBA" id="ARBA00004604"/>
    </source>
</evidence>
<evidence type="ECO:0000256" key="6">
    <source>
        <dbReference type="ARBA" id="ARBA00022691"/>
    </source>
</evidence>
<dbReference type="GO" id="GO:0070475">
    <property type="term" value="P:rRNA base methylation"/>
    <property type="evidence" value="ECO:0007669"/>
    <property type="project" value="TreeGrafter"/>
</dbReference>
<comment type="similarity">
    <text evidence="2 9">Belongs to the class I-like SAM-binding methyltransferase superfamily. RsmB/NOP family.</text>
</comment>
<dbReference type="GO" id="GO:0000470">
    <property type="term" value="P:maturation of LSU-rRNA"/>
    <property type="evidence" value="ECO:0007669"/>
    <property type="project" value="TreeGrafter"/>
</dbReference>
<evidence type="ECO:0000256" key="3">
    <source>
        <dbReference type="ARBA" id="ARBA00022517"/>
    </source>
</evidence>
<dbReference type="GO" id="GO:0005730">
    <property type="term" value="C:nucleolus"/>
    <property type="evidence" value="ECO:0007669"/>
    <property type="project" value="UniProtKB-SubCell"/>
</dbReference>
<dbReference type="Ensembl" id="ENSMMOT00000021506.1">
    <property type="protein sequence ID" value="ENSMMOP00000021150.1"/>
    <property type="gene ID" value="ENSMMOG00000016086.1"/>
</dbReference>
<accession>A0A3Q3WZV5</accession>
<feature type="compositionally biased region" description="Acidic residues" evidence="10">
    <location>
        <begin position="125"/>
        <end position="164"/>
    </location>
</feature>
<feature type="binding site" evidence="9">
    <location>
        <position position="429"/>
    </location>
    <ligand>
        <name>S-adenosyl-L-methionine</name>
        <dbReference type="ChEBI" id="CHEBI:59789"/>
    </ligand>
</feature>
<feature type="compositionally biased region" description="Basic and acidic residues" evidence="10">
    <location>
        <begin position="684"/>
        <end position="724"/>
    </location>
</feature>
<dbReference type="FunFam" id="3.30.70.1170:FF:000001">
    <property type="entry name" value="Ribosomal RNA methyltransferase Nop2"/>
    <property type="match status" value="1"/>
</dbReference>
<feature type="compositionally biased region" description="Acidic residues" evidence="10">
    <location>
        <begin position="188"/>
        <end position="208"/>
    </location>
</feature>
<dbReference type="OMA" id="IMDDYGV"/>
<dbReference type="InterPro" id="IPR029063">
    <property type="entry name" value="SAM-dependent_MTases_sf"/>
</dbReference>
<dbReference type="SUPFAM" id="SSF53335">
    <property type="entry name" value="S-adenosyl-L-methionine-dependent methyltransferases"/>
    <property type="match status" value="1"/>
</dbReference>
<organism evidence="12 13">
    <name type="scientific">Mola mola</name>
    <name type="common">Ocean sunfish</name>
    <name type="synonym">Tetraodon mola</name>
    <dbReference type="NCBI Taxonomy" id="94237"/>
    <lineage>
        <taxon>Eukaryota</taxon>
        <taxon>Metazoa</taxon>
        <taxon>Chordata</taxon>
        <taxon>Craniata</taxon>
        <taxon>Vertebrata</taxon>
        <taxon>Euteleostomi</taxon>
        <taxon>Actinopterygii</taxon>
        <taxon>Neopterygii</taxon>
        <taxon>Teleostei</taxon>
        <taxon>Neoteleostei</taxon>
        <taxon>Acanthomorphata</taxon>
        <taxon>Eupercaria</taxon>
        <taxon>Tetraodontiformes</taxon>
        <taxon>Molidae</taxon>
        <taxon>Mola</taxon>
    </lineage>
</organism>
<keyword evidence="5 9" id="KW-0808">Transferase</keyword>
<name>A0A3Q3WZV5_MOLML</name>
<feature type="compositionally biased region" description="Basic and acidic residues" evidence="10">
    <location>
        <begin position="664"/>
        <end position="674"/>
    </location>
</feature>
<evidence type="ECO:0000256" key="4">
    <source>
        <dbReference type="ARBA" id="ARBA00022603"/>
    </source>
</evidence>
<evidence type="ECO:0000256" key="9">
    <source>
        <dbReference type="PROSITE-ProRule" id="PRU01023"/>
    </source>
</evidence>
<feature type="region of interest" description="Disordered" evidence="10">
    <location>
        <begin position="606"/>
        <end position="733"/>
    </location>
</feature>
<dbReference type="PRINTS" id="PR02012">
    <property type="entry name" value="RCMTNOP2"/>
</dbReference>
<dbReference type="InterPro" id="IPR001678">
    <property type="entry name" value="MeTrfase_RsmB-F_NOP2_dom"/>
</dbReference>
<proteinExistence type="inferred from homology"/>
<keyword evidence="3" id="KW-0690">Ribosome biogenesis</keyword>
<feature type="region of interest" description="Disordered" evidence="10">
    <location>
        <begin position="43"/>
        <end position="230"/>
    </location>
</feature>
<dbReference type="InterPro" id="IPR018314">
    <property type="entry name" value="RsmB/NOL1/NOP2-like_CS"/>
</dbReference>
<feature type="active site" description="Nucleophile" evidence="9">
    <location>
        <position position="530"/>
    </location>
</feature>
<feature type="binding site" evidence="9">
    <location>
        <begin position="405"/>
        <end position="411"/>
    </location>
    <ligand>
        <name>S-adenosyl-L-methionine</name>
        <dbReference type="ChEBI" id="CHEBI:59789"/>
    </ligand>
</feature>
<dbReference type="AlphaFoldDB" id="A0A3Q3WZV5"/>
<dbReference type="PROSITE" id="PS51686">
    <property type="entry name" value="SAM_MT_RSMB_NOP"/>
    <property type="match status" value="1"/>
</dbReference>
<keyword evidence="7 9" id="KW-0694">RNA-binding</keyword>
<evidence type="ECO:0000256" key="2">
    <source>
        <dbReference type="ARBA" id="ARBA00007494"/>
    </source>
</evidence>
<feature type="compositionally biased region" description="Basic and acidic residues" evidence="10">
    <location>
        <begin position="165"/>
        <end position="185"/>
    </location>
</feature>
<dbReference type="Gene3D" id="3.40.50.150">
    <property type="entry name" value="Vaccinia Virus protein VP39"/>
    <property type="match status" value="1"/>
</dbReference>
<keyword evidence="8" id="KW-0539">Nucleus</keyword>
<dbReference type="PANTHER" id="PTHR22807:SF30">
    <property type="entry name" value="28S RRNA (CYTOSINE(4447)-C(5))-METHYLTRANSFERASE-RELATED"/>
    <property type="match status" value="1"/>
</dbReference>
<dbReference type="PROSITE" id="PS01153">
    <property type="entry name" value="NOL1_NOP2_SUN"/>
    <property type="match status" value="1"/>
</dbReference>
<feature type="compositionally biased region" description="Basic residues" evidence="10">
    <location>
        <begin position="10"/>
        <end position="21"/>
    </location>
</feature>
<dbReference type="PRINTS" id="PR02008">
    <property type="entry name" value="RCMTFAMILY"/>
</dbReference>
<evidence type="ECO:0000256" key="8">
    <source>
        <dbReference type="ARBA" id="ARBA00023242"/>
    </source>
</evidence>
<dbReference type="NCBIfam" id="TIGR00446">
    <property type="entry name" value="nop2p"/>
    <property type="match status" value="1"/>
</dbReference>
<dbReference type="InterPro" id="IPR023273">
    <property type="entry name" value="RCMT_NOP2"/>
</dbReference>
<reference evidence="12" key="1">
    <citation type="submission" date="2025-08" db="UniProtKB">
        <authorList>
            <consortium name="Ensembl"/>
        </authorList>
    </citation>
    <scope>IDENTIFICATION</scope>
</reference>
<keyword evidence="4 9" id="KW-0489">Methyltransferase</keyword>